<dbReference type="eggNOG" id="COG5164">
    <property type="taxonomic scope" value="Bacteria"/>
</dbReference>
<feature type="compositionally biased region" description="Low complexity" evidence="1">
    <location>
        <begin position="1988"/>
        <end position="1998"/>
    </location>
</feature>
<feature type="compositionally biased region" description="Low complexity" evidence="1">
    <location>
        <begin position="2746"/>
        <end position="2761"/>
    </location>
</feature>
<feature type="region of interest" description="Disordered" evidence="1">
    <location>
        <begin position="2134"/>
        <end position="2208"/>
    </location>
</feature>
<feature type="compositionally biased region" description="Low complexity" evidence="1">
    <location>
        <begin position="403"/>
        <end position="483"/>
    </location>
</feature>
<dbReference type="InterPro" id="IPR035099">
    <property type="entry name" value="Anthrax_toxin_C-terminal"/>
</dbReference>
<feature type="region of interest" description="Disordered" evidence="1">
    <location>
        <begin position="2885"/>
        <end position="2906"/>
    </location>
</feature>
<evidence type="ECO:0000259" key="2">
    <source>
        <dbReference type="PROSITE" id="PS51459"/>
    </source>
</evidence>
<feature type="compositionally biased region" description="Low complexity" evidence="1">
    <location>
        <begin position="1466"/>
        <end position="1477"/>
    </location>
</feature>
<feature type="region of interest" description="Disordered" evidence="1">
    <location>
        <begin position="297"/>
        <end position="652"/>
    </location>
</feature>
<feature type="compositionally biased region" description="Polar residues" evidence="1">
    <location>
        <begin position="1840"/>
        <end position="1854"/>
    </location>
</feature>
<evidence type="ECO:0000256" key="1">
    <source>
        <dbReference type="SAM" id="MobiDB-lite"/>
    </source>
</evidence>
<feature type="region of interest" description="Disordered" evidence="1">
    <location>
        <begin position="2603"/>
        <end position="2643"/>
    </location>
</feature>
<feature type="region of interest" description="Disordered" evidence="1">
    <location>
        <begin position="3274"/>
        <end position="3332"/>
    </location>
</feature>
<name>A0A1H7P543_STRJI</name>
<dbReference type="InterPro" id="IPR051425">
    <property type="entry name" value="Formin_Homology"/>
</dbReference>
<feature type="region of interest" description="Disordered" evidence="1">
    <location>
        <begin position="1345"/>
        <end position="1509"/>
    </location>
</feature>
<feature type="region of interest" description="Disordered" evidence="1">
    <location>
        <begin position="2428"/>
        <end position="2450"/>
    </location>
</feature>
<feature type="region of interest" description="Disordered" evidence="1">
    <location>
        <begin position="776"/>
        <end position="859"/>
    </location>
</feature>
<dbReference type="EMBL" id="FOAZ01000007">
    <property type="protein sequence ID" value="SEL30882.1"/>
    <property type="molecule type" value="Genomic_DNA"/>
</dbReference>
<feature type="region of interest" description="Disordered" evidence="1">
    <location>
        <begin position="2049"/>
        <end position="2069"/>
    </location>
</feature>
<feature type="compositionally biased region" description="Pro residues" evidence="1">
    <location>
        <begin position="3121"/>
        <end position="3149"/>
    </location>
</feature>
<dbReference type="SUPFAM" id="SSF81298">
    <property type="entry name" value="Adenylylcyclase toxin (the edema factor)"/>
    <property type="match status" value="1"/>
</dbReference>
<dbReference type="PROSITE" id="PS51459">
    <property type="entry name" value="FIDO"/>
    <property type="match status" value="1"/>
</dbReference>
<evidence type="ECO:0000313" key="4">
    <source>
        <dbReference type="Proteomes" id="UP000183015"/>
    </source>
</evidence>
<gene>
    <name evidence="3" type="ORF">SAMN05414137_107226</name>
</gene>
<feature type="region of interest" description="Disordered" evidence="1">
    <location>
        <begin position="2738"/>
        <end position="2788"/>
    </location>
</feature>
<feature type="region of interest" description="Disordered" evidence="1">
    <location>
        <begin position="3015"/>
        <end position="3058"/>
    </location>
</feature>
<proteinExistence type="predicted"/>
<dbReference type="Pfam" id="PF25547">
    <property type="entry name" value="WXG100_2"/>
    <property type="match status" value="1"/>
</dbReference>
<reference evidence="4" key="1">
    <citation type="submission" date="2016-10" db="EMBL/GenBank/DDBJ databases">
        <authorList>
            <person name="Varghese N."/>
        </authorList>
    </citation>
    <scope>NUCLEOTIDE SEQUENCE [LARGE SCALE GENOMIC DNA]</scope>
    <source>
        <strain evidence="4">DSM 45096 / BCRC 16803 / CGMCC 4.1857 / CIP 109030 / JCM 12277 / KCTC 19219 / NBRC 100920 / 33214</strain>
    </source>
</reference>
<feature type="compositionally biased region" description="Polar residues" evidence="1">
    <location>
        <begin position="2165"/>
        <end position="2177"/>
    </location>
</feature>
<feature type="region of interest" description="Disordered" evidence="1">
    <location>
        <begin position="2299"/>
        <end position="2348"/>
    </location>
</feature>
<feature type="region of interest" description="Disordered" evidence="1">
    <location>
        <begin position="1610"/>
        <end position="1638"/>
    </location>
</feature>
<feature type="region of interest" description="Disordered" evidence="1">
    <location>
        <begin position="3106"/>
        <end position="3180"/>
    </location>
</feature>
<feature type="region of interest" description="Disordered" evidence="1">
    <location>
        <begin position="2657"/>
        <end position="2694"/>
    </location>
</feature>
<sequence>MSIELPPWLSWVASLAVGQHWPKGDEDGLRALGEAWDEAAQKLVDIGEEIGPATQGVLANVGGSVATEFGSFVQQLQTNLPDMATAAGQMGTLGKETGVQVEYAKYMILAQLAWLAVEIVDLSWWAPEAIPAAVTAARVAVWMILRRLLTSIASGIGFMVGMDALIQAIQLLKGDRTHWDWQSTLSSVESGAISGAIGGIIGEGAGHFAPKFASNLIGKGVIGGVTGVASAAALSGIFGGGNDYGEIFAGGAIGAVLGGGGHKGGEEPHVPQEHTPEIHVPTAIDLHLPAVDTAVAPPEEVTTHPPRVTTASGSGAGSPPESAVSAVSHETGSGAEAHGSSGVPNPVTIGTGTPGQVEAAPARTSPHVSEAPATVGVPAVHESDGGLPGFETTLATPAPSEGANPAAAVGAQPAPDTRATTTPAPAPVEAAPRAPLPTATTPTETPAAHTATPPPATTGTDLPHTQQAPPLTTTGTGLPHTQQAPPLVTSGPDTHVEQASSPSPSPETAASTPGPTEPVPTTVGGPAPVSPVNRPAEVGAPPGPVSRPTEVTPATEPIARPASAPPAISTERATPPPTTELGGGHPVPPTSEQPAVTEHAGGVPATADQQTVPVPQELPAPPPERPAATPQSETPPPAGPPPRTPPPRMKLDRTPRFVVRSGFDQRDFSHDGTPYTDLTVRIAFRGGDPADYAGTFERAQQGVEQYFNQPGYRLPNGNRLHVTVEPAAPHEQPHLTVTVVGQDHGMDQRNWPPHASPISYAHEIGHQLGLRDEYRDASNPNRAHVPGSLLGDYHSPSEHGLPLGGLGDRHLQLLNALTGGGSHTPAPAHGGEPAGGHLPGGDEVTPRMPDPAPTASLHDHVPQDQWWKLYIDPKNHATALERFPDDPGSFYDNDRSPGYQQGMVSAYRQFLGDPEAAHTPLTAGAYQTIHDLAVSNLGQTIDWSGGRPTHFPLRGMQLSGDMFHETVDGRPLVYDLTKHDWSKKLTGPKPVTIMTNVMFKNHALSTNYGRGEAPGLVDSVFRRHYDTVGQPGVDDHTKLGSIASTIRALHVIHPFEDGNLRTNVQIVLPKLLLEQGFRPIVPDDMYTIFQGGHSVEQMVESLVRNGATEGLPHSAPGGDAVAPKAPVLPPDPVTAEDAGRLYGMPKGNFTKFQQIARQKNLVIDVRPTNPESVKWLEQGMLPKPMDIKAKTINVLDTHLGADPEHQGLVGYFKPTLPTERPPGMDDGAWNRLQQRYHQRADEFEQLAPKMQKLADQDKFHVQEGLVKGYNGEGRLTAITGDHDIFDISTPGGSQLTPHTYQHTVDEMIANNMAVAHGAHMYWPEPRSPFSQGIYEKIVTSHAEPDGEPLVRFQPGDTNSTQLAWSRPPAGSGEAAPKAPGPMTATETEAPGPHAPQEARPSWQQVRDQTPPVLRQHAWVDPVSDPHRTEMPQPEPRPEPRPELQPAYRSEPPTEPLPAAHVEHQEQAQPTPVEAPPVVEERPPTPEEHIPAQTPTPTSPVDPTPPVAAPRHQQSLAGLKITDDPGPGAIRDRIGAILGDHRDEQQVQQRLNVQLDPANFRTQHPQMVDGGWRFPITVDGRPHEVQIEATPSPWQGTPGTAKDGGADIEASSAASYAPEPRKVDTTSTETGLDFGPSGSIPVNPHLNALVTGSVSVGGVSHAANTTVKSATESPNKVTLTGATDNHSSTFTYHVRVVDDHGTPLPHPADAPPITGEVKADIPRADPGPDPLTPPRAWNGWNPTPGTHPSGRPLTVTGLGGVRDAVFQHLPDEQRPDGLAHRPILDFLDAKNVVNGFEHASSWGLDSPQMTFSDGRTGYLRLTLHPQDSTVVDTVDHKTSLGAKSTTEHSGSQGNNSSRALGASGGASGEVWASDQNHETKWLTGTAGYSYAATTAHQAKLSNSLTTQSSHERAGTSDLVATRVHFQVEVIKNHLAPGTDGLRATRGQTVGLRDPLPEPQPHPDHLAITMEHPIAGEALRLVPAPPTAHPTPDAAPGTAHELPHEPPHEPAPPPPPSAADLRVPQTAQRTSFLDVPGSAELEQHILTRAHQQAPGLLPPPRDAAAPTGGGHRVTPQAMENLRILHQQLSPSALRGGGGKLLDGSYRITLDTSHLPGFPGRTYEITLQAHLDHGRATHLGSADSTSKSSLGLKTGADKQIGSGGKHTVSVSGNLRSSLNPPDTGRAFLNASADGSYSRTHQLATGSESEVKREFTLESPADSFGYPVRYDVRIGPQGATHEPSRLPIPDGRPLVAEVRPPATPETPPPTRLPGVDLPAAHLVTDVGDADAFRRQADAALGSAFEAKGDRRPPELTGALDSLTGPDQLRGQISASHHSWSNSGIEHVGSGRNRDAVGLSTRTVLSGLTYRETLPGQGKLSVETKSGSATTVVDKWSGGVKGGLGPDFVRYPENPQGLHESTYQVRAGFKGKASVGRDGNDSLKSQVTTSHKTTTPKGTWHVYEADAQVTTTGRVVDASGRTHYGQPQRSDHRVLVLLSDEDVHRLATEGPTPPPQRHVPLLDAGLPAGATVHFQNTDGILHEIDAQLRGPRPDREVPLRALPFANTFSPDNLSAHYADLVGKGILDYHVEETRAGRTVTEVLVQGVPREAHWQDEGQRSESDTTRTVTSARTAKGNSGESWSAGADVNASASLRTPRAVDHLSNANYGPSAGGEAGRTSGAESGVTAKTEQKTGKYGPSLAFSNGMDFRVVVTQRTDYGRFVHLPKGPGTVPHPGRVTAWVPESTTRPVDATPLDTAPLDTTPPGTDHPDPAPPGEPQGPGLPGGIPLGPVPPADAAHWQQQLDSGHDVVGFDHAGALLDNAGAVLNAPRPWSNTLLGRAGETTSAVLGTGANWLGGAMSTGAHAVLPKALTDMGHRVVNSFVSDPRLNGDGSGAVGPLGSLGGDVQGEQRQPLPQRLGVRQVFSAQSLPSVLQQAKASGGHHETVTLGADGATKLRVSVTPTGPAVEVSARPNGEDEITVTTEDASGTSATSTHSFSAGLANFSLTTNKPVVTLPFNGPKLTGEGASDRTAPVTRTPGQPSVPQPPATLPHGLTAGEAPGKAELKGPQALMRQPVRVSVQRTDAGGPYGAAVPTDGHLYYWAAKPTETAVPEPPVEHPAETHTPAPPQPPTPPRAESPEPEPAPAPTPPQPIPHETSHGTSHSTPAPAPPLAPHTDPLPVDAGHDEPVVIRLSSGDGRALPPDQLAALHDTAAQLADLTAQRTQHGEPPPSVTVTASAAVHHNGVPHYGRSLSLANQRARSVGDALNSALAERGTSLEITLDPQVSRDPETPGDHPYALVVSPRAPRAPQAAPPSPPPRPSSGPGSKDWTEARAAAPVAVVDTEHFDPSRLSTASRLDGSSTRITYDLRQFEPEPGVRVKDFTIRLHVEPGPGAHAGEALDVFDRARAAVDAQFNNRYTLPDGSRLQVHLERTDDPATAHQTVTVRPGEGRADQLTWYTGSRTPDLVHEVGHFLGLRDEYPDPEALFHRADPPGSLMGGAVRTDDHQLLDGHLTTIDRITRSGPVVRELTYHQFQELRSAGAAPTHPQPAPHVNGGHQPPHAPPHVAPRSPEEVRTVLATPPHSEPAASSPENRRRGEALGNRYDRVSLIDPGSDGTGHQTGYLRFLDGLAATGYRGEVHLTYVRTKTPFYAKEFGHRGSLEDPSLSYGLFHETWHGGYKGLDVVMHPVGPDAHPPFRGAPQKLAGDVRTYWTQTAWKNADGPTPEQLGQLGGWQKKAYLGDQLPSTQNEFHTSVMRRTTDSTVISIAPGSDDLSGSLLSPGPRTLTVFAAFDAPHDADPATFFRSTPLPRAIATMTHEPHPDVLILEPFLWDHHQLQIHHGDEVTDLGAAIREKGAFPSYHWQPPARPADVKAHVDQHWTADSSHLPGAQDAVGTLLAQARSGDVRLATAYYGDTITGALPHGAMLQTLGKAMTDPGIANDRPSVLVLLGGSADGGLAASAAAELQKLGHPAFAGPQALHGAGPGDVVLLELGRVPSEIMTSFERHSDLFVTEGASTWQELLTLGTTGISARPDGDTQPWSHQVPGTDLAAGELVAKASRALMAGDTGPLAAFISALNDPDSPVRAWVESWSAALQNPAGDQVMAAIDHLLALSGPEGTGS</sequence>
<dbReference type="Proteomes" id="UP000183015">
    <property type="component" value="Unassembled WGS sequence"/>
</dbReference>
<dbReference type="PANTHER" id="PTHR45725">
    <property type="entry name" value="FORMIN HOMOLOGY 2 FAMILY MEMBER"/>
    <property type="match status" value="1"/>
</dbReference>
<dbReference type="eggNOG" id="COG2268">
    <property type="taxonomic scope" value="Bacteria"/>
</dbReference>
<feature type="compositionally biased region" description="Pro residues" evidence="1">
    <location>
        <begin position="1496"/>
        <end position="1507"/>
    </location>
</feature>
<feature type="region of interest" description="Disordered" evidence="1">
    <location>
        <begin position="3536"/>
        <end position="3570"/>
    </location>
</feature>
<feature type="compositionally biased region" description="Pro residues" evidence="1">
    <location>
        <begin position="616"/>
        <end position="625"/>
    </location>
</feature>
<dbReference type="eggNOG" id="COG1511">
    <property type="taxonomic scope" value="Bacteria"/>
</dbReference>
<feature type="compositionally biased region" description="Polar residues" evidence="1">
    <location>
        <begin position="2620"/>
        <end position="2636"/>
    </location>
</feature>
<feature type="compositionally biased region" description="Basic and acidic residues" evidence="1">
    <location>
        <begin position="1478"/>
        <end position="1489"/>
    </location>
</feature>
<dbReference type="PANTHER" id="PTHR45725:SF18">
    <property type="entry name" value="ORC1-LIKE AAA ATPASE DOMAIN-CONTAINING PROTEIN"/>
    <property type="match status" value="1"/>
</dbReference>
<evidence type="ECO:0000313" key="3">
    <source>
        <dbReference type="EMBL" id="SEL30882.1"/>
    </source>
</evidence>
<feature type="domain" description="Fido" evidence="2">
    <location>
        <begin position="993"/>
        <end position="1104"/>
    </location>
</feature>
<feature type="compositionally biased region" description="Polar residues" evidence="1">
    <location>
        <begin position="2326"/>
        <end position="2339"/>
    </location>
</feature>
<organism evidence="3 4">
    <name type="scientific">Streptacidiphilus jiangxiensis</name>
    <dbReference type="NCBI Taxonomy" id="235985"/>
    <lineage>
        <taxon>Bacteria</taxon>
        <taxon>Bacillati</taxon>
        <taxon>Actinomycetota</taxon>
        <taxon>Actinomycetes</taxon>
        <taxon>Kitasatosporales</taxon>
        <taxon>Streptomycetaceae</taxon>
        <taxon>Streptacidiphilus</taxon>
    </lineage>
</organism>
<protein>
    <recommendedName>
        <fullName evidence="2">Fido domain-containing protein</fullName>
    </recommendedName>
</protein>
<dbReference type="RefSeq" id="WP_075003925.1">
    <property type="nucleotide sequence ID" value="NZ_FOAZ01000007.1"/>
</dbReference>
<feature type="compositionally biased region" description="Pro residues" evidence="1">
    <location>
        <begin position="3308"/>
        <end position="3318"/>
    </location>
</feature>
<feature type="compositionally biased region" description="Low complexity" evidence="1">
    <location>
        <begin position="311"/>
        <end position="328"/>
    </location>
</feature>
<dbReference type="InterPro" id="IPR003812">
    <property type="entry name" value="Fido"/>
</dbReference>
<feature type="region of interest" description="Disordered" evidence="1">
    <location>
        <begin position="1840"/>
        <end position="1869"/>
    </location>
</feature>
<feature type="compositionally biased region" description="Low complexity" evidence="1">
    <location>
        <begin position="557"/>
        <end position="569"/>
    </location>
</feature>
<accession>A0A1H7P543</accession>
<feature type="region of interest" description="Disordered" evidence="1">
    <location>
        <begin position="1980"/>
        <end position="2019"/>
    </location>
</feature>
<feature type="compositionally biased region" description="Pro residues" evidence="1">
    <location>
        <begin position="633"/>
        <end position="648"/>
    </location>
</feature>
<feature type="compositionally biased region" description="Basic and acidic residues" evidence="1">
    <location>
        <begin position="1423"/>
        <end position="1441"/>
    </location>
</feature>
<feature type="compositionally biased region" description="Polar residues" evidence="1">
    <location>
        <begin position="2139"/>
        <end position="2148"/>
    </location>
</feature>
<feature type="compositionally biased region" description="Basic and acidic residues" evidence="1">
    <location>
        <begin position="2604"/>
        <end position="2619"/>
    </location>
</feature>
<feature type="compositionally biased region" description="Gly residues" evidence="1">
    <location>
        <begin position="2887"/>
        <end position="2902"/>
    </location>
</feature>
<feature type="compositionally biased region" description="Polar residues" evidence="1">
    <location>
        <begin position="2189"/>
        <end position="2204"/>
    </location>
</feature>
<dbReference type="STRING" id="235985.SAMN05414137_107226"/>
<dbReference type="InterPro" id="IPR057746">
    <property type="entry name" value="CpnT-like_N"/>
</dbReference>
<keyword evidence="4" id="KW-1185">Reference proteome</keyword>
<feature type="compositionally biased region" description="Low complexity" evidence="1">
    <location>
        <begin position="497"/>
        <end position="532"/>
    </location>
</feature>
<dbReference type="OrthoDB" id="1215854at2"/>